<dbReference type="PROSITE" id="PS50012">
    <property type="entry name" value="RCC1_3"/>
    <property type="match status" value="7"/>
</dbReference>
<evidence type="ECO:0000256" key="2">
    <source>
        <dbReference type="PROSITE-ProRule" id="PRU00235"/>
    </source>
</evidence>
<dbReference type="PANTHER" id="PTHR22870">
    <property type="entry name" value="REGULATOR OF CHROMOSOME CONDENSATION"/>
    <property type="match status" value="1"/>
</dbReference>
<feature type="repeat" description="RCC1" evidence="2">
    <location>
        <begin position="55"/>
        <end position="106"/>
    </location>
</feature>
<feature type="repeat" description="RCC1" evidence="2">
    <location>
        <begin position="310"/>
        <end position="363"/>
    </location>
</feature>
<proteinExistence type="predicted"/>
<dbReference type="SUPFAM" id="SSF50985">
    <property type="entry name" value="RCC1/BLIP-II"/>
    <property type="match status" value="1"/>
</dbReference>
<sequence>MTIDEDFDIPGTGAIFTFGKCRFAENTPAKFWIKNDIILKVACGDEHTTIVTGSGRVFVIGNNSNGQLGLGSRKSVSKPSCIKALKPQRVIQIACGRAHTLAATDIGSVFAWGNNGDGQLGVGNFEDKNSPVEILKLPTPPLQLAAGSAHSMLLTDNGQIYAWGSNKEGQLGFLNDSKLIPTKLELNFKISSISCGYYHSLAITDDGLLLSWGESQHGKLGISSSDIHEHGPKIIDVQEKVVMCAAGSNHSLLLTETGKILSCGLGLSGQLGLGPAIEQTNCFKHVSKDSLKFIFVTAGDTHSAAISSDAMVYTWGCGRHGKLCLGEQDFSPRFSPVIVNRLRHLNAVQVSCGGCHTMVLGYRRSELGPLARRLSSGSLFLKETRGLSEKMVNQLREMKSRPTAVKEISLPTPINEDSSIKCEEKEKCEETYDENLPDESSSPLQDSYFTSKEEKENFNEIEEDSMVLRESKRKASRFASFWKSIIKSDGKKVSYSATDFDAEPKNANPKVEDFESVSEKQIENEGDIPGNAESNGLENVTKIAFESDVEEIAKGEEKDEEAENETTSPNEMKEMKTQQNFEASPRKVETTKIKVQFKLKIIWNRNCASLFEETLYTLNMSKFSLEEMLGTKQQNGSIKYTVIEIIRQ</sequence>
<dbReference type="InterPro" id="IPR009091">
    <property type="entry name" value="RCC1/BLIP-II"/>
</dbReference>
<dbReference type="PANTHER" id="PTHR22870:SF360">
    <property type="entry name" value="ULTRAVIOLET-B RECEPTOR UVR8"/>
    <property type="match status" value="1"/>
</dbReference>
<feature type="repeat" description="RCC1" evidence="2">
    <location>
        <begin position="207"/>
        <end position="257"/>
    </location>
</feature>
<protein>
    <recommendedName>
        <fullName evidence="4">RCC1-like domain-containing protein</fullName>
    </recommendedName>
</protein>
<comment type="caution">
    <text evidence="5">The sequence shown here is derived from an EMBL/GenBank/DDBJ whole genome shotgun (WGS) entry which is preliminary data.</text>
</comment>
<reference evidence="5 6" key="1">
    <citation type="journal article" date="2019" name="PLoS Biol.">
        <title>Sex chromosomes control vertical transmission of feminizing Wolbachia symbionts in an isopod.</title>
        <authorList>
            <person name="Becking T."/>
            <person name="Chebbi M.A."/>
            <person name="Giraud I."/>
            <person name="Moumen B."/>
            <person name="Laverre T."/>
            <person name="Caubet Y."/>
            <person name="Peccoud J."/>
            <person name="Gilbert C."/>
            <person name="Cordaux R."/>
        </authorList>
    </citation>
    <scope>NUCLEOTIDE SEQUENCE [LARGE SCALE GENOMIC DNA]</scope>
    <source>
        <strain evidence="5">ANa2</strain>
        <tissue evidence="5">Whole body excluding digestive tract and cuticle</tissue>
    </source>
</reference>
<feature type="compositionally biased region" description="Polar residues" evidence="3">
    <location>
        <begin position="438"/>
        <end position="450"/>
    </location>
</feature>
<feature type="domain" description="RCC1-like" evidence="4">
    <location>
        <begin position="32"/>
        <end position="359"/>
    </location>
</feature>
<dbReference type="Pfam" id="PF25390">
    <property type="entry name" value="WD40_RLD"/>
    <property type="match status" value="1"/>
</dbReference>
<evidence type="ECO:0000313" key="6">
    <source>
        <dbReference type="Proteomes" id="UP000326759"/>
    </source>
</evidence>
<feature type="repeat" description="RCC1" evidence="2">
    <location>
        <begin position="107"/>
        <end position="157"/>
    </location>
</feature>
<feature type="region of interest" description="Disordered" evidence="3">
    <location>
        <begin position="553"/>
        <end position="585"/>
    </location>
</feature>
<dbReference type="Gene3D" id="2.130.10.30">
    <property type="entry name" value="Regulator of chromosome condensation 1/beta-lactamase-inhibitor protein II"/>
    <property type="match status" value="1"/>
</dbReference>
<keyword evidence="1" id="KW-0677">Repeat</keyword>
<organism evidence="5 6">
    <name type="scientific">Armadillidium nasatum</name>
    <dbReference type="NCBI Taxonomy" id="96803"/>
    <lineage>
        <taxon>Eukaryota</taxon>
        <taxon>Metazoa</taxon>
        <taxon>Ecdysozoa</taxon>
        <taxon>Arthropoda</taxon>
        <taxon>Crustacea</taxon>
        <taxon>Multicrustacea</taxon>
        <taxon>Malacostraca</taxon>
        <taxon>Eumalacostraca</taxon>
        <taxon>Peracarida</taxon>
        <taxon>Isopoda</taxon>
        <taxon>Oniscidea</taxon>
        <taxon>Crinocheta</taxon>
        <taxon>Armadillidiidae</taxon>
        <taxon>Armadillidium</taxon>
    </lineage>
</organism>
<accession>A0A5N5T9C2</accession>
<evidence type="ECO:0000259" key="4">
    <source>
        <dbReference type="Pfam" id="PF25390"/>
    </source>
</evidence>
<evidence type="ECO:0000256" key="1">
    <source>
        <dbReference type="ARBA" id="ARBA00022737"/>
    </source>
</evidence>
<dbReference type="Proteomes" id="UP000326759">
    <property type="component" value="Unassembled WGS sequence"/>
</dbReference>
<dbReference type="EMBL" id="SEYY01005921">
    <property type="protein sequence ID" value="KAB7503082.1"/>
    <property type="molecule type" value="Genomic_DNA"/>
</dbReference>
<dbReference type="InterPro" id="IPR058923">
    <property type="entry name" value="RCC1-like_dom"/>
</dbReference>
<dbReference type="AlphaFoldDB" id="A0A5N5T9C2"/>
<feature type="repeat" description="RCC1" evidence="2">
    <location>
        <begin position="258"/>
        <end position="309"/>
    </location>
</feature>
<gene>
    <name evidence="5" type="ORF">Anas_09152</name>
</gene>
<name>A0A5N5T9C2_9CRUS</name>
<dbReference type="InterPro" id="IPR051210">
    <property type="entry name" value="Ub_ligase/GEF_domain"/>
</dbReference>
<feature type="repeat" description="RCC1" evidence="2">
    <location>
        <begin position="13"/>
        <end position="54"/>
    </location>
</feature>
<evidence type="ECO:0000313" key="5">
    <source>
        <dbReference type="EMBL" id="KAB7503082.1"/>
    </source>
</evidence>
<feature type="region of interest" description="Disordered" evidence="3">
    <location>
        <begin position="429"/>
        <end position="456"/>
    </location>
</feature>
<keyword evidence="6" id="KW-1185">Reference proteome</keyword>
<feature type="repeat" description="RCC1" evidence="2">
    <location>
        <begin position="158"/>
        <end position="206"/>
    </location>
</feature>
<dbReference type="PROSITE" id="PS00626">
    <property type="entry name" value="RCC1_2"/>
    <property type="match status" value="2"/>
</dbReference>
<evidence type="ECO:0000256" key="3">
    <source>
        <dbReference type="SAM" id="MobiDB-lite"/>
    </source>
</evidence>
<dbReference type="OrthoDB" id="10256179at2759"/>
<dbReference type="PRINTS" id="PR00633">
    <property type="entry name" value="RCCNDNSATION"/>
</dbReference>
<dbReference type="InterPro" id="IPR000408">
    <property type="entry name" value="Reg_chr_condens"/>
</dbReference>